<organism evidence="2 3">
    <name type="scientific">Pedobacter psychrodurus</name>
    <dbReference type="NCBI Taxonomy" id="2530456"/>
    <lineage>
        <taxon>Bacteria</taxon>
        <taxon>Pseudomonadati</taxon>
        <taxon>Bacteroidota</taxon>
        <taxon>Sphingobacteriia</taxon>
        <taxon>Sphingobacteriales</taxon>
        <taxon>Sphingobacteriaceae</taxon>
        <taxon>Pedobacter</taxon>
    </lineage>
</organism>
<reference evidence="2 3" key="1">
    <citation type="submission" date="2019-02" db="EMBL/GenBank/DDBJ databases">
        <title>Pedobacter sp. RP-3-21 sp. nov., isolated from Arctic soil.</title>
        <authorList>
            <person name="Dahal R.H."/>
        </authorList>
    </citation>
    <scope>NUCLEOTIDE SEQUENCE [LARGE SCALE GENOMIC DNA]</scope>
    <source>
        <strain evidence="2 3">RP-3-21</strain>
    </source>
</reference>
<keyword evidence="3" id="KW-1185">Reference proteome</keyword>
<name>A0A4R0Q583_9SPHI</name>
<sequence>MKYPTLSKIVDALYDKVKNNPKLLAALVKYSKLSEAKVLENLKSGKGPLLLVKTDMPNDRYAQFDPNTGHIELSGEYASKLNQFEFDPKVSTMLEFFITSTILHEFVHFGNDLTNITPATIGFFDAGKQFENYYYGGDVNYNPTTKNIYLVKMP</sequence>
<protein>
    <recommendedName>
        <fullName evidence="1">Tox-MPTase3 domain-containing protein</fullName>
    </recommendedName>
</protein>
<gene>
    <name evidence="2" type="ORF">EZ456_02180</name>
</gene>
<feature type="domain" description="Tox-MPTase3" evidence="1">
    <location>
        <begin position="2"/>
        <end position="136"/>
    </location>
</feature>
<dbReference type="AlphaFoldDB" id="A0A4R0Q583"/>
<dbReference type="OrthoDB" id="878730at2"/>
<dbReference type="InterPro" id="IPR028913">
    <property type="entry name" value="Tox-MPTase3_dom"/>
</dbReference>
<evidence type="ECO:0000259" key="1">
    <source>
        <dbReference type="Pfam" id="PF15639"/>
    </source>
</evidence>
<evidence type="ECO:0000313" key="3">
    <source>
        <dbReference type="Proteomes" id="UP000293925"/>
    </source>
</evidence>
<accession>A0A4R0Q583</accession>
<dbReference type="RefSeq" id="WP_131526906.1">
    <property type="nucleotide sequence ID" value="NZ_SJSO01000002.1"/>
</dbReference>
<dbReference type="Pfam" id="PF15639">
    <property type="entry name" value="Tox-MPTase3"/>
    <property type="match status" value="1"/>
</dbReference>
<dbReference type="EMBL" id="SJSO01000002">
    <property type="protein sequence ID" value="TCD28989.1"/>
    <property type="molecule type" value="Genomic_DNA"/>
</dbReference>
<dbReference type="Proteomes" id="UP000293925">
    <property type="component" value="Unassembled WGS sequence"/>
</dbReference>
<comment type="caution">
    <text evidence="2">The sequence shown here is derived from an EMBL/GenBank/DDBJ whole genome shotgun (WGS) entry which is preliminary data.</text>
</comment>
<proteinExistence type="predicted"/>
<evidence type="ECO:0000313" key="2">
    <source>
        <dbReference type="EMBL" id="TCD28989.1"/>
    </source>
</evidence>